<keyword evidence="13" id="KW-1185">Reference proteome</keyword>
<keyword evidence="12" id="KW-0456">Lyase</keyword>
<dbReference type="Proteomes" id="UP000094578">
    <property type="component" value="Unassembled WGS sequence"/>
</dbReference>
<dbReference type="Gene3D" id="3.40.50.300">
    <property type="entry name" value="P-loop containing nucleotide triphosphate hydrolases"/>
    <property type="match status" value="1"/>
</dbReference>
<dbReference type="PROSITE" id="PS01128">
    <property type="entry name" value="SHIKIMATE_KINASE"/>
    <property type="match status" value="1"/>
</dbReference>
<dbReference type="InterPro" id="IPR027417">
    <property type="entry name" value="P-loop_NTPase"/>
</dbReference>
<keyword evidence="8 11" id="KW-0067">ATP-binding</keyword>
<organism evidence="12 13">
    <name type="scientific">Paenibacillus nuruki</name>
    <dbReference type="NCBI Taxonomy" id="1886670"/>
    <lineage>
        <taxon>Bacteria</taxon>
        <taxon>Bacillati</taxon>
        <taxon>Bacillota</taxon>
        <taxon>Bacilli</taxon>
        <taxon>Bacillales</taxon>
        <taxon>Paenibacillaceae</taxon>
        <taxon>Paenibacillus</taxon>
    </lineage>
</organism>
<dbReference type="AlphaFoldDB" id="A0A1E3KZU3"/>
<keyword evidence="5 11" id="KW-0808">Transferase</keyword>
<dbReference type="GO" id="GO:0016829">
    <property type="term" value="F:lyase activity"/>
    <property type="evidence" value="ECO:0007669"/>
    <property type="project" value="UniProtKB-KW"/>
</dbReference>
<dbReference type="CDD" id="cd00464">
    <property type="entry name" value="SK"/>
    <property type="match status" value="1"/>
</dbReference>
<dbReference type="STRING" id="1886670.PTI45_03662"/>
<dbReference type="PANTHER" id="PTHR21087:SF16">
    <property type="entry name" value="SHIKIMATE KINASE 1, CHLOROPLASTIC"/>
    <property type="match status" value="1"/>
</dbReference>
<proteinExistence type="inferred from homology"/>
<feature type="binding site" evidence="11">
    <location>
        <position position="65"/>
    </location>
    <ligand>
        <name>substrate</name>
    </ligand>
</feature>
<evidence type="ECO:0000313" key="12">
    <source>
        <dbReference type="EMBL" id="ODP26933.1"/>
    </source>
</evidence>
<dbReference type="SUPFAM" id="SSF52540">
    <property type="entry name" value="P-loop containing nucleoside triphosphate hydrolases"/>
    <property type="match status" value="1"/>
</dbReference>
<dbReference type="PRINTS" id="PR01100">
    <property type="entry name" value="SHIKIMTKNASE"/>
</dbReference>
<feature type="binding site" evidence="11">
    <location>
        <position position="41"/>
    </location>
    <ligand>
        <name>substrate</name>
    </ligand>
</feature>
<dbReference type="GO" id="GO:0008652">
    <property type="term" value="P:amino acid biosynthetic process"/>
    <property type="evidence" value="ECO:0007669"/>
    <property type="project" value="UniProtKB-KW"/>
</dbReference>
<dbReference type="GO" id="GO:0005829">
    <property type="term" value="C:cytosol"/>
    <property type="evidence" value="ECO:0007669"/>
    <property type="project" value="TreeGrafter"/>
</dbReference>
<dbReference type="GO" id="GO:0005524">
    <property type="term" value="F:ATP binding"/>
    <property type="evidence" value="ECO:0007669"/>
    <property type="project" value="UniProtKB-UniRule"/>
</dbReference>
<keyword evidence="6 11" id="KW-0547">Nucleotide-binding</keyword>
<evidence type="ECO:0000256" key="5">
    <source>
        <dbReference type="ARBA" id="ARBA00022679"/>
    </source>
</evidence>
<evidence type="ECO:0000256" key="6">
    <source>
        <dbReference type="ARBA" id="ARBA00022741"/>
    </source>
</evidence>
<evidence type="ECO:0000256" key="3">
    <source>
        <dbReference type="ARBA" id="ARBA00012154"/>
    </source>
</evidence>
<dbReference type="GO" id="GO:0004765">
    <property type="term" value="F:shikimate kinase activity"/>
    <property type="evidence" value="ECO:0007669"/>
    <property type="project" value="UniProtKB-UniRule"/>
</dbReference>
<comment type="subcellular location">
    <subcellularLocation>
        <location evidence="11">Cytoplasm</location>
    </subcellularLocation>
</comment>
<comment type="caution">
    <text evidence="11">Lacks conserved residue(s) required for the propagation of feature annotation.</text>
</comment>
<comment type="caution">
    <text evidence="12">The sequence shown here is derived from an EMBL/GenBank/DDBJ whole genome shotgun (WGS) entry which is preliminary data.</text>
</comment>
<dbReference type="EC" id="2.7.1.71" evidence="3 11"/>
<feature type="binding site" evidence="11">
    <location>
        <position position="23"/>
    </location>
    <ligand>
        <name>Mg(2+)</name>
        <dbReference type="ChEBI" id="CHEBI:18420"/>
    </ligand>
</feature>
<keyword evidence="11" id="KW-0479">Metal-binding</keyword>
<keyword evidence="4 11" id="KW-0028">Amino-acid biosynthesis</keyword>
<keyword evidence="7 11" id="KW-0418">Kinase</keyword>
<dbReference type="InterPro" id="IPR031322">
    <property type="entry name" value="Shikimate/glucono_kinase"/>
</dbReference>
<feature type="binding site" evidence="11">
    <location>
        <position position="143"/>
    </location>
    <ligand>
        <name>substrate</name>
    </ligand>
</feature>
<dbReference type="GO" id="GO:0009073">
    <property type="term" value="P:aromatic amino acid family biosynthetic process"/>
    <property type="evidence" value="ECO:0007669"/>
    <property type="project" value="UniProtKB-KW"/>
</dbReference>
<evidence type="ECO:0000256" key="1">
    <source>
        <dbReference type="ARBA" id="ARBA00004842"/>
    </source>
</evidence>
<keyword evidence="11" id="KW-0460">Magnesium</keyword>
<comment type="function">
    <text evidence="11">Catalyzes the specific phosphorylation of the 3-hydroxyl group of shikimic acid using ATP as a cosubstrate.</text>
</comment>
<name>A0A1E3KZU3_9BACL</name>
<dbReference type="GO" id="GO:0009423">
    <property type="term" value="P:chorismate biosynthetic process"/>
    <property type="evidence" value="ECO:0007669"/>
    <property type="project" value="UniProtKB-UniRule"/>
</dbReference>
<protein>
    <recommendedName>
        <fullName evidence="3 11">Shikimate kinase</fullName>
        <shortName evidence="11">SK</shortName>
        <ecNumber evidence="3 11">2.7.1.71</ecNumber>
    </recommendedName>
</protein>
<dbReference type="UniPathway" id="UPA00053">
    <property type="reaction ID" value="UER00088"/>
</dbReference>
<evidence type="ECO:0000256" key="11">
    <source>
        <dbReference type="HAMAP-Rule" id="MF_00109"/>
    </source>
</evidence>
<dbReference type="HAMAP" id="MF_00109">
    <property type="entry name" value="Shikimate_kinase"/>
    <property type="match status" value="1"/>
</dbReference>
<keyword evidence="9 11" id="KW-0057">Aromatic amino acid biosynthesis</keyword>
<comment type="subunit">
    <text evidence="11">Monomer.</text>
</comment>
<dbReference type="EMBL" id="MDER01000070">
    <property type="protein sequence ID" value="ODP26933.1"/>
    <property type="molecule type" value="Genomic_DNA"/>
</dbReference>
<dbReference type="Pfam" id="PF01202">
    <property type="entry name" value="SKI"/>
    <property type="match status" value="1"/>
</dbReference>
<evidence type="ECO:0000313" key="13">
    <source>
        <dbReference type="Proteomes" id="UP000094578"/>
    </source>
</evidence>
<dbReference type="InterPro" id="IPR000623">
    <property type="entry name" value="Shikimate_kinase/TSH1"/>
</dbReference>
<dbReference type="RefSeq" id="WP_241669243.1">
    <property type="nucleotide sequence ID" value="NZ_MDER01000070.1"/>
</dbReference>
<evidence type="ECO:0000256" key="10">
    <source>
        <dbReference type="ARBA" id="ARBA00048567"/>
    </source>
</evidence>
<evidence type="ECO:0000256" key="9">
    <source>
        <dbReference type="ARBA" id="ARBA00023141"/>
    </source>
</evidence>
<comment type="similarity">
    <text evidence="2 11">Belongs to the shikimate kinase family.</text>
</comment>
<dbReference type="InterPro" id="IPR023000">
    <property type="entry name" value="Shikimate_kinase_CS"/>
</dbReference>
<comment type="pathway">
    <text evidence="1 11">Metabolic intermediate biosynthesis; chorismate biosynthesis; chorismate from D-erythrose 4-phosphate and phosphoenolpyruvate: step 5/7.</text>
</comment>
<evidence type="ECO:0000256" key="8">
    <source>
        <dbReference type="ARBA" id="ARBA00022840"/>
    </source>
</evidence>
<comment type="cofactor">
    <cofactor evidence="11">
        <name>Mg(2+)</name>
        <dbReference type="ChEBI" id="CHEBI:18420"/>
    </cofactor>
    <text evidence="11">Binds 1 Mg(2+) ion per subunit.</text>
</comment>
<dbReference type="GO" id="GO:0000287">
    <property type="term" value="F:magnesium ion binding"/>
    <property type="evidence" value="ECO:0007669"/>
    <property type="project" value="UniProtKB-UniRule"/>
</dbReference>
<accession>A0A1E3KZU3</accession>
<reference evidence="12 13" key="1">
    <citation type="submission" date="2016-08" db="EMBL/GenBank/DDBJ databases">
        <title>Genome sequencing of Paenibacillus sp. TI45-13ar, isolated from Korean traditional nuruk.</title>
        <authorList>
            <person name="Kim S.-J."/>
        </authorList>
    </citation>
    <scope>NUCLEOTIDE SEQUENCE [LARGE SCALE GENOMIC DNA]</scope>
    <source>
        <strain evidence="12 13">TI45-13ar</strain>
    </source>
</reference>
<feature type="binding site" evidence="11">
    <location>
        <begin position="19"/>
        <end position="24"/>
    </location>
    <ligand>
        <name>ATP</name>
        <dbReference type="ChEBI" id="CHEBI:30616"/>
    </ligand>
</feature>
<evidence type="ECO:0000256" key="2">
    <source>
        <dbReference type="ARBA" id="ARBA00006997"/>
    </source>
</evidence>
<dbReference type="PANTHER" id="PTHR21087">
    <property type="entry name" value="SHIKIMATE KINASE"/>
    <property type="match status" value="1"/>
</dbReference>
<feature type="binding site" evidence="11">
    <location>
        <position position="125"/>
    </location>
    <ligand>
        <name>ATP</name>
        <dbReference type="ChEBI" id="CHEBI:30616"/>
    </ligand>
</feature>
<evidence type="ECO:0000256" key="4">
    <source>
        <dbReference type="ARBA" id="ARBA00022605"/>
    </source>
</evidence>
<feature type="binding site" evidence="11">
    <location>
        <position position="87"/>
    </location>
    <ligand>
        <name>substrate</name>
    </ligand>
</feature>
<evidence type="ECO:0000256" key="7">
    <source>
        <dbReference type="ARBA" id="ARBA00022777"/>
    </source>
</evidence>
<keyword evidence="11" id="KW-0963">Cytoplasm</keyword>
<comment type="catalytic activity">
    <reaction evidence="10 11">
        <text>shikimate + ATP = 3-phosphoshikimate + ADP + H(+)</text>
        <dbReference type="Rhea" id="RHEA:13121"/>
        <dbReference type="ChEBI" id="CHEBI:15378"/>
        <dbReference type="ChEBI" id="CHEBI:30616"/>
        <dbReference type="ChEBI" id="CHEBI:36208"/>
        <dbReference type="ChEBI" id="CHEBI:145989"/>
        <dbReference type="ChEBI" id="CHEBI:456216"/>
        <dbReference type="EC" id="2.7.1.71"/>
    </reaction>
</comment>
<gene>
    <name evidence="11" type="primary">aroK</name>
    <name evidence="12" type="ORF">PTI45_03662</name>
</gene>
<sequence>MHQPKDLLHSNIILVGMMGTGKTTVGTLLADLLQYPLVDIDAVIAESEGMSVQDIFASKGELYFRELESQMLAKVLEQKGQIVSTGGGSVLRDTNCQLMTNKGLVVCLTADIDHIVQRVGGDDNRPLLAGDTYERVSSIMEQRKHAYEFAHVTVDTSLLNPDEVATHVLTRYRVQAF</sequence>